<reference evidence="2 3" key="1">
    <citation type="journal article" date="2023" name="Int. J. Mol. Sci.">
        <title>De Novo Assembly and Annotation of 11 Diverse Shrub Willow (Salix) Genomes Reveals Novel Gene Organization in Sex-Linked Regions.</title>
        <authorList>
            <person name="Hyden B."/>
            <person name="Feng K."/>
            <person name="Yates T.B."/>
            <person name="Jawdy S."/>
            <person name="Cereghino C."/>
            <person name="Smart L.B."/>
            <person name="Muchero W."/>
        </authorList>
    </citation>
    <scope>NUCLEOTIDE SEQUENCE [LARGE SCALE GENOMIC DNA]</scope>
    <source>
        <tissue evidence="2">Shoot tip</tissue>
    </source>
</reference>
<evidence type="ECO:0000313" key="2">
    <source>
        <dbReference type="EMBL" id="KAJ6431908.1"/>
    </source>
</evidence>
<evidence type="ECO:0000313" key="3">
    <source>
        <dbReference type="Proteomes" id="UP001162972"/>
    </source>
</evidence>
<dbReference type="GO" id="GO:0000398">
    <property type="term" value="P:mRNA splicing, via spliceosome"/>
    <property type="evidence" value="ECO:0007669"/>
    <property type="project" value="InterPro"/>
</dbReference>
<name>A0AAD6PKQ9_9ROSI</name>
<dbReference type="GO" id="GO:0071014">
    <property type="term" value="C:post-mRNA release spliceosomal complex"/>
    <property type="evidence" value="ECO:0007669"/>
    <property type="project" value="TreeGrafter"/>
</dbReference>
<protein>
    <submittedName>
        <fullName evidence="2">Uncharacterized protein</fullName>
    </submittedName>
</protein>
<dbReference type="EMBL" id="JAPFFJ010000003">
    <property type="protein sequence ID" value="KAJ6431908.1"/>
    <property type="molecule type" value="Genomic_DNA"/>
</dbReference>
<dbReference type="GO" id="GO:0005684">
    <property type="term" value="C:U2-type spliceosomal complex"/>
    <property type="evidence" value="ECO:0007669"/>
    <property type="project" value="TreeGrafter"/>
</dbReference>
<dbReference type="InterPro" id="IPR007590">
    <property type="entry name" value="Saf4/Yju2"/>
</dbReference>
<dbReference type="PANTHER" id="PTHR12111:SF2">
    <property type="entry name" value="SPLICING FACTOR YJU2B-RELATED"/>
    <property type="match status" value="1"/>
</dbReference>
<accession>A0AAD6PKQ9</accession>
<evidence type="ECO:0000256" key="1">
    <source>
        <dbReference type="ARBA" id="ARBA00005595"/>
    </source>
</evidence>
<dbReference type="AlphaFoldDB" id="A0AAD6PKQ9"/>
<gene>
    <name evidence="2" type="ORF">OIU84_019227</name>
</gene>
<comment type="similarity">
    <text evidence="1">Belongs to the CWC16 family.</text>
</comment>
<dbReference type="PANTHER" id="PTHR12111">
    <property type="entry name" value="SPLICING FACTOR YJU2"/>
    <property type="match status" value="1"/>
</dbReference>
<sequence length="119" mass="13978">MQKHLLSLLMKREAILLIHFTVFEHQEEDLPKKKEAEPVLVRLQRVSDARHLDDFSLIKTLRARMRSQKKRVAEEEASAAHVKFSSKFDKNRKDKRALICASFFMGHLILPCPIRNVWS</sequence>
<organism evidence="2 3">
    <name type="scientific">Salix udensis</name>
    <dbReference type="NCBI Taxonomy" id="889485"/>
    <lineage>
        <taxon>Eukaryota</taxon>
        <taxon>Viridiplantae</taxon>
        <taxon>Streptophyta</taxon>
        <taxon>Embryophyta</taxon>
        <taxon>Tracheophyta</taxon>
        <taxon>Spermatophyta</taxon>
        <taxon>Magnoliopsida</taxon>
        <taxon>eudicotyledons</taxon>
        <taxon>Gunneridae</taxon>
        <taxon>Pentapetalae</taxon>
        <taxon>rosids</taxon>
        <taxon>fabids</taxon>
        <taxon>Malpighiales</taxon>
        <taxon>Salicaceae</taxon>
        <taxon>Saliceae</taxon>
        <taxon>Salix</taxon>
    </lineage>
</organism>
<comment type="caution">
    <text evidence="2">The sequence shown here is derived from an EMBL/GenBank/DDBJ whole genome shotgun (WGS) entry which is preliminary data.</text>
</comment>
<keyword evidence="3" id="KW-1185">Reference proteome</keyword>
<dbReference type="Proteomes" id="UP001162972">
    <property type="component" value="Chromosome 10"/>
</dbReference>
<proteinExistence type="inferred from homology"/>